<dbReference type="OrthoDB" id="18209at2157"/>
<reference key="2">
    <citation type="submission" date="2011-03" db="EMBL/GenBank/DDBJ databases">
        <title>Complete genome sequence of the thermoacidophilic crenarchaeon Thermoproteus uzoniensis 768-20.</title>
        <authorList>
            <person name="Mardanov A.V."/>
            <person name="Gumerov V.M."/>
            <person name="Beletsky A.V."/>
            <person name="Prokofeva M.I."/>
            <person name="Bonch-Osmolovskaya E.A."/>
            <person name="Ravin N.V."/>
            <person name="Skryabin K.G."/>
        </authorList>
    </citation>
    <scope>NUCLEOTIDE SEQUENCE</scope>
    <source>
        <strain>768-20</strain>
    </source>
</reference>
<dbReference type="InterPro" id="IPR017871">
    <property type="entry name" value="ABC_transporter-like_CS"/>
</dbReference>
<feature type="domain" description="ABC transporter" evidence="4">
    <location>
        <begin position="6"/>
        <end position="256"/>
    </location>
</feature>
<dbReference type="InterPro" id="IPR027417">
    <property type="entry name" value="P-loop_NTPase"/>
</dbReference>
<dbReference type="GO" id="GO:0015833">
    <property type="term" value="P:peptide transport"/>
    <property type="evidence" value="ECO:0007669"/>
    <property type="project" value="InterPro"/>
</dbReference>
<dbReference type="NCBIfam" id="TIGR01727">
    <property type="entry name" value="oligo_HPY"/>
    <property type="match status" value="1"/>
</dbReference>
<evidence type="ECO:0000259" key="4">
    <source>
        <dbReference type="PROSITE" id="PS50893"/>
    </source>
</evidence>
<reference evidence="5 6" key="1">
    <citation type="journal article" date="2011" name="J. Bacteriol.">
        <title>Complete genome sequence of the thermoacidophilic crenarchaeon Thermoproteus uzoniensis 768-20.</title>
        <authorList>
            <person name="Mardanov A.V."/>
            <person name="Gumerov V.M."/>
            <person name="Beletsky A.V."/>
            <person name="Prokofeva M.I."/>
            <person name="Bonch-Osmolovskaya E.A."/>
            <person name="Ravin N.V."/>
            <person name="Skryabin K.G."/>
        </authorList>
    </citation>
    <scope>NUCLEOTIDE SEQUENCE [LARGE SCALE GENOMIC DNA]</scope>
    <source>
        <strain evidence="5 6">768-20</strain>
    </source>
</reference>
<evidence type="ECO:0000256" key="3">
    <source>
        <dbReference type="ARBA" id="ARBA00022840"/>
    </source>
</evidence>
<gene>
    <name evidence="5" type="ordered locus">TUZN_0148</name>
</gene>
<dbReference type="GO" id="GO:0016887">
    <property type="term" value="F:ATP hydrolysis activity"/>
    <property type="evidence" value="ECO:0007669"/>
    <property type="project" value="InterPro"/>
</dbReference>
<accession>F2L1H8</accession>
<protein>
    <submittedName>
        <fullName evidence="5">Oligopeptide/dipeptide ABC transporter, ATPase subunit</fullName>
    </submittedName>
</protein>
<keyword evidence="6" id="KW-1185">Reference proteome</keyword>
<dbReference type="SUPFAM" id="SSF52540">
    <property type="entry name" value="P-loop containing nucleoside triphosphate hydrolases"/>
    <property type="match status" value="1"/>
</dbReference>
<dbReference type="PANTHER" id="PTHR43067">
    <property type="entry name" value="OLIGOPEPTIDE/DIPEPTIDE ABC TRANSPORTER, ATPASE SUBUNIT"/>
    <property type="match status" value="1"/>
</dbReference>
<dbReference type="SMART" id="SM00382">
    <property type="entry name" value="AAA"/>
    <property type="match status" value="1"/>
</dbReference>
<dbReference type="Pfam" id="PF08352">
    <property type="entry name" value="oligo_HPY"/>
    <property type="match status" value="1"/>
</dbReference>
<evidence type="ECO:0000256" key="2">
    <source>
        <dbReference type="ARBA" id="ARBA00022741"/>
    </source>
</evidence>
<evidence type="ECO:0000256" key="1">
    <source>
        <dbReference type="ARBA" id="ARBA00022448"/>
    </source>
</evidence>
<dbReference type="FunFam" id="3.40.50.300:FF:000016">
    <property type="entry name" value="Oligopeptide ABC transporter ATP-binding component"/>
    <property type="match status" value="1"/>
</dbReference>
<keyword evidence="2" id="KW-0547">Nucleotide-binding</keyword>
<dbReference type="PROSITE" id="PS50893">
    <property type="entry name" value="ABC_TRANSPORTER_2"/>
    <property type="match status" value="1"/>
</dbReference>
<dbReference type="HOGENOM" id="CLU_000604_1_23_2"/>
<keyword evidence="3" id="KW-0067">ATP-binding</keyword>
<dbReference type="InterPro" id="IPR003593">
    <property type="entry name" value="AAA+_ATPase"/>
</dbReference>
<evidence type="ECO:0000313" key="6">
    <source>
        <dbReference type="Proteomes" id="UP000008138"/>
    </source>
</evidence>
<dbReference type="STRING" id="999630.TUZN_0148"/>
<proteinExistence type="predicted"/>
<name>F2L1H8_THEU7</name>
<organism evidence="5 6">
    <name type="scientific">Thermoproteus uzoniensis (strain 768-20)</name>
    <dbReference type="NCBI Taxonomy" id="999630"/>
    <lineage>
        <taxon>Archaea</taxon>
        <taxon>Thermoproteota</taxon>
        <taxon>Thermoprotei</taxon>
        <taxon>Thermoproteales</taxon>
        <taxon>Thermoproteaceae</taxon>
        <taxon>Thermoproteus</taxon>
    </lineage>
</organism>
<dbReference type="Pfam" id="PF00005">
    <property type="entry name" value="ABC_tran"/>
    <property type="match status" value="1"/>
</dbReference>
<dbReference type="CDD" id="cd03257">
    <property type="entry name" value="ABC_NikE_OppD_transporters"/>
    <property type="match status" value="1"/>
</dbReference>
<dbReference type="Gene3D" id="3.40.50.300">
    <property type="entry name" value="P-loop containing nucleotide triphosphate hydrolases"/>
    <property type="match status" value="1"/>
</dbReference>
<dbReference type="PANTHER" id="PTHR43067:SF3">
    <property type="entry name" value="MALTOSE ABC TRANSPORTER, ATP-BINDING PROTEIN"/>
    <property type="match status" value="1"/>
</dbReference>
<keyword evidence="1" id="KW-0813">Transport</keyword>
<dbReference type="EMBL" id="CP002590">
    <property type="protein sequence ID" value="AEA11648.1"/>
    <property type="molecule type" value="Genomic_DNA"/>
</dbReference>
<dbReference type="Proteomes" id="UP000008138">
    <property type="component" value="Chromosome"/>
</dbReference>
<dbReference type="InterPro" id="IPR003439">
    <property type="entry name" value="ABC_transporter-like_ATP-bd"/>
</dbReference>
<dbReference type="GO" id="GO:0005524">
    <property type="term" value="F:ATP binding"/>
    <property type="evidence" value="ECO:0007669"/>
    <property type="project" value="UniProtKB-KW"/>
</dbReference>
<sequence length="322" mass="35596">MALMEIRDLRVVYRMPDLGLEVKALRGVDLDVERGEILGLVGESGSGKSTLAHAVMRILKPPARLVSGKVILDGVDILSLDQSVFDREYRWRRIAYVPQASQNALNPTMRVLDHFFDTGKAHGLGDRSEVERRARELVAMTGLDPERVLKLYPHQLSGGMKQRVLIALSLLLEPEVLILDEPTSALDVVTQAGILRAIKQVNKKLGVAIVFITHDVSLMPSLADRVAVMYAGKVVEVGPTDGVIYEPLHPYVSALISSIPSLYADVASVKPIRGEPPSMVEEIRGCPFWPRCPYVKEVCREREPALSSVDNRKVACFLWSPS</sequence>
<dbReference type="eggNOG" id="arCOG00181">
    <property type="taxonomic scope" value="Archaea"/>
</dbReference>
<dbReference type="InterPro" id="IPR013563">
    <property type="entry name" value="Oligopep_ABC_C"/>
</dbReference>
<dbReference type="PROSITE" id="PS00211">
    <property type="entry name" value="ABC_TRANSPORTER_1"/>
    <property type="match status" value="1"/>
</dbReference>
<evidence type="ECO:0000313" key="5">
    <source>
        <dbReference type="EMBL" id="AEA11648.1"/>
    </source>
</evidence>
<dbReference type="KEGG" id="tuz:TUZN_0148"/>
<dbReference type="AlphaFoldDB" id="F2L1H8"/>